<name>A0A7J7MIU2_9MAGN</name>
<dbReference type="Pfam" id="PF00078">
    <property type="entry name" value="RVT_1"/>
    <property type="match status" value="1"/>
</dbReference>
<evidence type="ECO:0000256" key="10">
    <source>
        <dbReference type="ARBA" id="ARBA00022918"/>
    </source>
</evidence>
<dbReference type="Gene3D" id="1.10.357.90">
    <property type="match status" value="1"/>
</dbReference>
<dbReference type="GO" id="GO:0000781">
    <property type="term" value="C:chromosome, telomeric region"/>
    <property type="evidence" value="ECO:0007669"/>
    <property type="project" value="UniProtKB-SubCell"/>
</dbReference>
<dbReference type="Gene3D" id="1.10.132.70">
    <property type="match status" value="1"/>
</dbReference>
<comment type="subcellular location">
    <subcellularLocation>
        <location evidence="13">Nucleus</location>
    </subcellularLocation>
    <subcellularLocation>
        <location evidence="13">Chromosome</location>
        <location evidence="13">Telomere</location>
    </subcellularLocation>
</comment>
<dbReference type="InterPro" id="IPR049139">
    <property type="entry name" value="TERT_C"/>
</dbReference>
<dbReference type="GO" id="GO:0070034">
    <property type="term" value="F:telomerase RNA binding"/>
    <property type="evidence" value="ECO:0007669"/>
    <property type="project" value="TreeGrafter"/>
</dbReference>
<evidence type="ECO:0000256" key="13">
    <source>
        <dbReference type="RuleBase" id="RU365061"/>
    </source>
</evidence>
<dbReference type="EC" id="2.7.7.49" evidence="2 13"/>
<dbReference type="InterPro" id="IPR021891">
    <property type="entry name" value="Telomerase_RBD"/>
</dbReference>
<protein>
    <recommendedName>
        <fullName evidence="3 13">Telomerase reverse transcriptase</fullName>
        <ecNumber evidence="2 13">2.7.7.49</ecNumber>
    </recommendedName>
    <alternativeName>
        <fullName evidence="13">Telomerase catalytic subunit</fullName>
    </alternativeName>
</protein>
<keyword evidence="8 13" id="KW-0460">Magnesium</keyword>
<dbReference type="SUPFAM" id="SSF56672">
    <property type="entry name" value="DNA/RNA polymerases"/>
    <property type="match status" value="1"/>
</dbReference>
<dbReference type="GO" id="GO:0042162">
    <property type="term" value="F:telomeric DNA binding"/>
    <property type="evidence" value="ECO:0007669"/>
    <property type="project" value="TreeGrafter"/>
</dbReference>
<evidence type="ECO:0000256" key="7">
    <source>
        <dbReference type="ARBA" id="ARBA00022723"/>
    </source>
</evidence>
<keyword evidence="6 13" id="KW-0548">Nucleotidyltransferase</keyword>
<comment type="caution">
    <text evidence="17">The sequence shown here is derived from an EMBL/GenBank/DDBJ whole genome shotgun (WGS) entry which is preliminary data.</text>
</comment>
<dbReference type="SMART" id="SM00975">
    <property type="entry name" value="Telomerase_RBD"/>
    <property type="match status" value="1"/>
</dbReference>
<dbReference type="PRINTS" id="PR01365">
    <property type="entry name" value="TELOMERASERT"/>
</dbReference>
<dbReference type="InterPro" id="IPR000477">
    <property type="entry name" value="RT_dom"/>
</dbReference>
<dbReference type="InterPro" id="IPR003545">
    <property type="entry name" value="Telomerase_RT"/>
</dbReference>
<evidence type="ECO:0000256" key="5">
    <source>
        <dbReference type="ARBA" id="ARBA00022679"/>
    </source>
</evidence>
<feature type="transmembrane region" description="Helical" evidence="15">
    <location>
        <begin position="120"/>
        <end position="140"/>
    </location>
</feature>
<dbReference type="Pfam" id="PF12009">
    <property type="entry name" value="Telomerase_RBD"/>
    <property type="match status" value="1"/>
</dbReference>
<keyword evidence="5 13" id="KW-0808">Transferase</keyword>
<dbReference type="PANTHER" id="PTHR12066">
    <property type="entry name" value="TELOMERASE REVERSE TRANSCRIPTASE"/>
    <property type="match status" value="1"/>
</dbReference>
<comment type="function">
    <text evidence="13">Telomerase is a ribonucleoprotein enzyme essential for the replication of chromosome termini in most eukaryotes. It elongates telomeres. It is a reverse transcriptase that adds simple sequence repeats to chromosome ends by copying a template sequence within the RNA component of the enzyme.</text>
</comment>
<dbReference type="InterPro" id="IPR043502">
    <property type="entry name" value="DNA/RNA_pol_sf"/>
</dbReference>
<evidence type="ECO:0000256" key="4">
    <source>
        <dbReference type="ARBA" id="ARBA00022454"/>
    </source>
</evidence>
<keyword evidence="4 13" id="KW-0158">Chromosome</keyword>
<evidence type="ECO:0000256" key="14">
    <source>
        <dbReference type="SAM" id="MobiDB-lite"/>
    </source>
</evidence>
<keyword evidence="11 13" id="KW-0539">Nucleus</keyword>
<sequence>MEEAEFTPQGKESSKKSVHKRPAGPYCTKAQVLSFVWAICRSIVPTDLLGLPSIWRSLKRNISKFIRLRRFEKFCLKQCMQGLKTSCIPFLSDKCYSGYRGNHVLPKCDKSVLKYKLLSCWIYWLFSYLIVPILMANFYVTESEFGKLDIFFYRKSVWEELATRAITCLREQSYSLLDKTSFQRILSQRSFGFSKVRFSPKKNEMRVLANLKAPSRIPAGKEKGKFRHFMAVNNCLRDLNVVLKGLKMGYPEKLGSSVFDYNDVYKKLSPFLIGLKNGSNIVPKTYIVICDVSKAFDSVDQDKLVSVMNDVMLNDQYHVKSSTQVVCSKKSLWVNSEKELLDDNSSHGIAKSTISFPFHSMHSILINQGTSKTIMKEELSRNLHEHVKCNVLQVGKNFYLQEIGIPQGSVLSSLLFSFYYAHLETNSIFPFLEKVHKAHTLEPSSGDLSRSQRSYMLLRFADDFLFISTSEEQAVSFFSRLQRGFREYNCSINEAKSCMNFNMDHTPSNRVYTGKDGISFLPWSGLLINCRTLEIQADYTRYLDIHISSTLTVCWQDKPGPRLKEKLCQFMRPKCHPIFYDSNINSEAVVKLNVYQAFLLCAMKFHCYVHDLSTICTFPPGYYFEMIKSSISYMHKLIVRRMNFMDFGSVVCRIIKDRSRLSRAADPEEVGTLAMIRGMQAVKDEGLKRVLILSHCSRLFLRRRRMCLGHSWGALDLAPDLHFSGSSFLP</sequence>
<evidence type="ECO:0000256" key="3">
    <source>
        <dbReference type="ARBA" id="ARBA00016182"/>
    </source>
</evidence>
<keyword evidence="18" id="KW-1185">Reference proteome</keyword>
<dbReference type="GO" id="GO:0046872">
    <property type="term" value="F:metal ion binding"/>
    <property type="evidence" value="ECO:0007669"/>
    <property type="project" value="UniProtKB-KW"/>
</dbReference>
<proteinExistence type="inferred from homology"/>
<evidence type="ECO:0000256" key="9">
    <source>
        <dbReference type="ARBA" id="ARBA00022895"/>
    </source>
</evidence>
<dbReference type="GO" id="GO:0007004">
    <property type="term" value="P:telomere maintenance via telomerase"/>
    <property type="evidence" value="ECO:0007669"/>
    <property type="project" value="TreeGrafter"/>
</dbReference>
<evidence type="ECO:0000256" key="1">
    <source>
        <dbReference type="ARBA" id="ARBA00008001"/>
    </source>
</evidence>
<comment type="catalytic activity">
    <reaction evidence="12 13">
        <text>DNA(n) + a 2'-deoxyribonucleoside 5'-triphosphate = DNA(n+1) + diphosphate</text>
        <dbReference type="Rhea" id="RHEA:22508"/>
        <dbReference type="Rhea" id="RHEA-COMP:17339"/>
        <dbReference type="Rhea" id="RHEA-COMP:17340"/>
        <dbReference type="ChEBI" id="CHEBI:33019"/>
        <dbReference type="ChEBI" id="CHEBI:61560"/>
        <dbReference type="ChEBI" id="CHEBI:173112"/>
        <dbReference type="EC" id="2.7.7.49"/>
    </reaction>
</comment>
<dbReference type="Pfam" id="PF21399">
    <property type="entry name" value="TERT_C"/>
    <property type="match status" value="1"/>
</dbReference>
<dbReference type="PANTHER" id="PTHR12066:SF0">
    <property type="entry name" value="TELOMERASE REVERSE TRANSCRIPTASE"/>
    <property type="match status" value="1"/>
</dbReference>
<gene>
    <name evidence="17" type="ORF">GIB67_032425</name>
</gene>
<evidence type="ECO:0000256" key="11">
    <source>
        <dbReference type="ARBA" id="ARBA00023242"/>
    </source>
</evidence>
<comment type="similarity">
    <text evidence="1 13">Belongs to the reverse transcriptase family. Telomerase subfamily.</text>
</comment>
<dbReference type="GO" id="GO:0000333">
    <property type="term" value="C:telomerase catalytic core complex"/>
    <property type="evidence" value="ECO:0007669"/>
    <property type="project" value="TreeGrafter"/>
</dbReference>
<evidence type="ECO:0000256" key="15">
    <source>
        <dbReference type="SAM" id="Phobius"/>
    </source>
</evidence>
<keyword evidence="9 13" id="KW-0779">Telomere</keyword>
<evidence type="ECO:0000256" key="12">
    <source>
        <dbReference type="ARBA" id="ARBA00048173"/>
    </source>
</evidence>
<dbReference type="CDD" id="cd01648">
    <property type="entry name" value="TERT"/>
    <property type="match status" value="1"/>
</dbReference>
<dbReference type="PROSITE" id="PS50878">
    <property type="entry name" value="RT_POL"/>
    <property type="match status" value="1"/>
</dbReference>
<evidence type="ECO:0000256" key="2">
    <source>
        <dbReference type="ARBA" id="ARBA00012493"/>
    </source>
</evidence>
<dbReference type="AlphaFoldDB" id="A0A7J7MIU2"/>
<reference evidence="17 18" key="1">
    <citation type="journal article" date="2020" name="IScience">
        <title>Genome Sequencing of the Endangered Kingdonia uniflora (Circaeasteraceae, Ranunculales) Reveals Potential Mechanisms of Evolutionary Specialization.</title>
        <authorList>
            <person name="Sun Y."/>
            <person name="Deng T."/>
            <person name="Zhang A."/>
            <person name="Moore M.J."/>
            <person name="Landis J.B."/>
            <person name="Lin N."/>
            <person name="Zhang H."/>
            <person name="Zhang X."/>
            <person name="Huang J."/>
            <person name="Zhang X."/>
            <person name="Sun H."/>
            <person name="Wang H."/>
        </authorList>
    </citation>
    <scope>NUCLEOTIDE SEQUENCE [LARGE SCALE GENOMIC DNA]</scope>
    <source>
        <strain evidence="17">TB1705</strain>
        <tissue evidence="17">Leaf</tissue>
    </source>
</reference>
<organism evidence="17 18">
    <name type="scientific">Kingdonia uniflora</name>
    <dbReference type="NCBI Taxonomy" id="39325"/>
    <lineage>
        <taxon>Eukaryota</taxon>
        <taxon>Viridiplantae</taxon>
        <taxon>Streptophyta</taxon>
        <taxon>Embryophyta</taxon>
        <taxon>Tracheophyta</taxon>
        <taxon>Spermatophyta</taxon>
        <taxon>Magnoliopsida</taxon>
        <taxon>Ranunculales</taxon>
        <taxon>Circaeasteraceae</taxon>
        <taxon>Kingdonia</taxon>
    </lineage>
</organism>
<evidence type="ECO:0000259" key="16">
    <source>
        <dbReference type="PROSITE" id="PS50878"/>
    </source>
</evidence>
<keyword evidence="15" id="KW-0472">Membrane</keyword>
<dbReference type="OrthoDB" id="289721at2759"/>
<evidence type="ECO:0000313" key="17">
    <source>
        <dbReference type="EMBL" id="KAF6154813.1"/>
    </source>
</evidence>
<evidence type="ECO:0000256" key="6">
    <source>
        <dbReference type="ARBA" id="ARBA00022695"/>
    </source>
</evidence>
<keyword evidence="15" id="KW-1133">Transmembrane helix</keyword>
<keyword evidence="10 13" id="KW-0695">RNA-directed DNA polymerase</keyword>
<feature type="region of interest" description="Disordered" evidence="14">
    <location>
        <begin position="1"/>
        <end position="22"/>
    </location>
</feature>
<feature type="domain" description="Reverse transcriptase" evidence="16">
    <location>
        <begin position="180"/>
        <end position="528"/>
    </location>
</feature>
<dbReference type="Gene3D" id="3.30.70.2630">
    <property type="match status" value="1"/>
</dbReference>
<dbReference type="FunFam" id="3.30.70.2630:FF:000002">
    <property type="entry name" value="Telomerase reverse transcriptase"/>
    <property type="match status" value="1"/>
</dbReference>
<dbReference type="EMBL" id="JACGCM010001456">
    <property type="protein sequence ID" value="KAF6154813.1"/>
    <property type="molecule type" value="Genomic_DNA"/>
</dbReference>
<keyword evidence="15" id="KW-0812">Transmembrane</keyword>
<keyword evidence="7 13" id="KW-0479">Metal-binding</keyword>
<accession>A0A7J7MIU2</accession>
<evidence type="ECO:0000256" key="8">
    <source>
        <dbReference type="ARBA" id="ARBA00022842"/>
    </source>
</evidence>
<evidence type="ECO:0000313" key="18">
    <source>
        <dbReference type="Proteomes" id="UP000541444"/>
    </source>
</evidence>
<dbReference type="Proteomes" id="UP000541444">
    <property type="component" value="Unassembled WGS sequence"/>
</dbReference>
<dbReference type="GO" id="GO:0003720">
    <property type="term" value="F:telomerase activity"/>
    <property type="evidence" value="ECO:0007669"/>
    <property type="project" value="InterPro"/>
</dbReference>